<dbReference type="PATRIC" id="fig|442562.3.peg.688"/>
<dbReference type="GO" id="GO:0003677">
    <property type="term" value="F:DNA binding"/>
    <property type="evidence" value="ECO:0007669"/>
    <property type="project" value="InterPro"/>
</dbReference>
<dbReference type="GO" id="GO:0004803">
    <property type="term" value="F:transposase activity"/>
    <property type="evidence" value="ECO:0007669"/>
    <property type="project" value="InterPro"/>
</dbReference>
<dbReference type="OrthoDB" id="8261795at2"/>
<dbReference type="InterPro" id="IPR003346">
    <property type="entry name" value="Transposase_20"/>
</dbReference>
<dbReference type="Proteomes" id="UP000019666">
    <property type="component" value="Unassembled WGS sequence"/>
</dbReference>
<dbReference type="InterPro" id="IPR047650">
    <property type="entry name" value="Transpos_IS110"/>
</dbReference>
<dbReference type="GO" id="GO:0006313">
    <property type="term" value="P:DNA transposition"/>
    <property type="evidence" value="ECO:0007669"/>
    <property type="project" value="InterPro"/>
</dbReference>
<dbReference type="NCBIfam" id="NF033542">
    <property type="entry name" value="transpos_IS110"/>
    <property type="match status" value="1"/>
</dbReference>
<gene>
    <name evidence="3" type="ORF">Rumeso_00691</name>
</gene>
<name>A0A017HU98_9RHOB</name>
<evidence type="ECO:0000259" key="1">
    <source>
        <dbReference type="Pfam" id="PF01548"/>
    </source>
</evidence>
<proteinExistence type="predicted"/>
<feature type="domain" description="Transposase IS110-like N-terminal" evidence="1">
    <location>
        <begin position="5"/>
        <end position="150"/>
    </location>
</feature>
<dbReference type="Pfam" id="PF02371">
    <property type="entry name" value="Transposase_20"/>
    <property type="match status" value="1"/>
</dbReference>
<keyword evidence="4" id="KW-1185">Reference proteome</keyword>
<dbReference type="HOGENOM" id="CLU_036902_3_3_5"/>
<organism evidence="3 4">
    <name type="scientific">Rubellimicrobium mesophilum DSM 19309</name>
    <dbReference type="NCBI Taxonomy" id="442562"/>
    <lineage>
        <taxon>Bacteria</taxon>
        <taxon>Pseudomonadati</taxon>
        <taxon>Pseudomonadota</taxon>
        <taxon>Alphaproteobacteria</taxon>
        <taxon>Rhodobacterales</taxon>
        <taxon>Roseobacteraceae</taxon>
        <taxon>Rubellimicrobium</taxon>
    </lineage>
</organism>
<dbReference type="Pfam" id="PF01548">
    <property type="entry name" value="DEDD_Tnp_IS110"/>
    <property type="match status" value="1"/>
</dbReference>
<dbReference type="InterPro" id="IPR002525">
    <property type="entry name" value="Transp_IS110-like_N"/>
</dbReference>
<dbReference type="EMBL" id="AOSK01000023">
    <property type="protein sequence ID" value="EYD77733.1"/>
    <property type="molecule type" value="Genomic_DNA"/>
</dbReference>
<dbReference type="RefSeq" id="WP_037281364.1">
    <property type="nucleotide sequence ID" value="NZ_KK088584.1"/>
</dbReference>
<evidence type="ECO:0000313" key="3">
    <source>
        <dbReference type="EMBL" id="EYD77733.1"/>
    </source>
</evidence>
<evidence type="ECO:0000259" key="2">
    <source>
        <dbReference type="Pfam" id="PF02371"/>
    </source>
</evidence>
<dbReference type="PANTHER" id="PTHR33055">
    <property type="entry name" value="TRANSPOSASE FOR INSERTION SEQUENCE ELEMENT IS1111A"/>
    <property type="match status" value="1"/>
</dbReference>
<accession>A0A017HU98</accession>
<protein>
    <submittedName>
        <fullName evidence="3">Mobile element protein</fullName>
    </submittedName>
</protein>
<comment type="caution">
    <text evidence="3">The sequence shown here is derived from an EMBL/GenBank/DDBJ whole genome shotgun (WGS) entry which is preliminary data.</text>
</comment>
<sequence>MDYHAGIDVSLKDSSVCIMDAAGKIVREAKVPSEPEALARFFAQLTWPVVRIGLEAGPLSQWLHAGLVAAGHEVALLETRHVKAALSAMTIKTDRKDARGIAQLLRLGWFRPVHAKSADARAVRALLAGRKLLQSTLLDVELSIRGLLRGFGLKVGEVSRGRFEARVRELIPGHAMLAAVIGAMLQARAAMWREFTALHRQMLAIARQDPVCHRLMSVPGVGALVALTYRAAVDDPGRFRSSKAVGAHFGLTPKKYQSGETDLDGGISKVGDEMVRTALYEAAHIMLTRTTRFSGLKAWAMGIAKRRGTKKAKVALARKLAVILHRMWVDATDFRWTKAPGVV</sequence>
<reference evidence="3 4" key="1">
    <citation type="submission" date="2013-02" db="EMBL/GenBank/DDBJ databases">
        <authorList>
            <person name="Fiebig A."/>
            <person name="Goeker M."/>
            <person name="Klenk H.-P.P."/>
        </authorList>
    </citation>
    <scope>NUCLEOTIDE SEQUENCE [LARGE SCALE GENOMIC DNA]</scope>
    <source>
        <strain evidence="3 4">DSM 19309</strain>
    </source>
</reference>
<evidence type="ECO:0000313" key="4">
    <source>
        <dbReference type="Proteomes" id="UP000019666"/>
    </source>
</evidence>
<dbReference type="AlphaFoldDB" id="A0A017HU98"/>
<dbReference type="PANTHER" id="PTHR33055:SF3">
    <property type="entry name" value="PUTATIVE TRANSPOSASE FOR IS117-RELATED"/>
    <property type="match status" value="1"/>
</dbReference>
<feature type="domain" description="Transposase IS116/IS110/IS902 C-terminal" evidence="2">
    <location>
        <begin position="212"/>
        <end position="290"/>
    </location>
</feature>